<dbReference type="SMART" id="SM00066">
    <property type="entry name" value="GAL4"/>
    <property type="match status" value="1"/>
</dbReference>
<dbReference type="CDD" id="cd00067">
    <property type="entry name" value="GAL4"/>
    <property type="match status" value="1"/>
</dbReference>
<name>A0A165HAC2_9APHY</name>
<keyword evidence="4" id="KW-0238">DNA-binding</keyword>
<evidence type="ECO:0000256" key="7">
    <source>
        <dbReference type="ARBA" id="ARBA00040903"/>
    </source>
</evidence>
<dbReference type="EMBL" id="KV427607">
    <property type="protein sequence ID" value="KZT11461.1"/>
    <property type="molecule type" value="Genomic_DNA"/>
</dbReference>
<feature type="region of interest" description="Disordered" evidence="8">
    <location>
        <begin position="1"/>
        <end position="23"/>
    </location>
</feature>
<sequence length="290" mass="31795">MVDHSPEGEEQPGSHSDVVQPQMTMHPISYSSMPMHMYPFPAGIVPTQPPRTKRRQVKNACTNCQKACKKCDDARPCLRCVKYGIAEECVDSQRKERQKGIKRGPYKKRDGKPSTTDQPVEVSVQQPGMGVPPAVAATSATPPIPYVAPYPPFYGQYPASHVPKAGDTPVYVPQLFYAPIPAPQPMPTGHSNGQDGEVPPGYPPAPYYPVFTAPYPQYAAPYMVPAPRHEGQMPIGTAHHPYHTAYQQAYPKPPSRGPDMATQMMDARRDMRIEPGRMGEGIHSGHGKSG</sequence>
<protein>
    <recommendedName>
        <fullName evidence="7">Transcription activator of gluconeogenesis ERT1</fullName>
    </recommendedName>
</protein>
<evidence type="ECO:0000256" key="2">
    <source>
        <dbReference type="ARBA" id="ARBA00022833"/>
    </source>
</evidence>
<gene>
    <name evidence="10" type="ORF">LAESUDRAFT_710955</name>
</gene>
<reference evidence="10 11" key="1">
    <citation type="journal article" date="2016" name="Mol. Biol. Evol.">
        <title>Comparative Genomics of Early-Diverging Mushroom-Forming Fungi Provides Insights into the Origins of Lignocellulose Decay Capabilities.</title>
        <authorList>
            <person name="Nagy L.G."/>
            <person name="Riley R."/>
            <person name="Tritt A."/>
            <person name="Adam C."/>
            <person name="Daum C."/>
            <person name="Floudas D."/>
            <person name="Sun H."/>
            <person name="Yadav J.S."/>
            <person name="Pangilinan J."/>
            <person name="Larsson K.H."/>
            <person name="Matsuura K."/>
            <person name="Barry K."/>
            <person name="Labutti K."/>
            <person name="Kuo R."/>
            <person name="Ohm R.A."/>
            <person name="Bhattacharya S.S."/>
            <person name="Shirouzu T."/>
            <person name="Yoshinaga Y."/>
            <person name="Martin F.M."/>
            <person name="Grigoriev I.V."/>
            <person name="Hibbett D.S."/>
        </authorList>
    </citation>
    <scope>NUCLEOTIDE SEQUENCE [LARGE SCALE GENOMIC DNA]</scope>
    <source>
        <strain evidence="10 11">93-53</strain>
    </source>
</reference>
<dbReference type="GO" id="GO:0003677">
    <property type="term" value="F:DNA binding"/>
    <property type="evidence" value="ECO:0007669"/>
    <property type="project" value="UniProtKB-KW"/>
</dbReference>
<evidence type="ECO:0000313" key="11">
    <source>
        <dbReference type="Proteomes" id="UP000076871"/>
    </source>
</evidence>
<feature type="region of interest" description="Disordered" evidence="8">
    <location>
        <begin position="92"/>
        <end position="125"/>
    </location>
</feature>
<dbReference type="InterPro" id="IPR001138">
    <property type="entry name" value="Zn2Cys6_DnaBD"/>
</dbReference>
<feature type="compositionally biased region" description="Polar residues" evidence="8">
    <location>
        <begin position="13"/>
        <end position="23"/>
    </location>
</feature>
<dbReference type="OrthoDB" id="5575144at2759"/>
<dbReference type="PROSITE" id="PS50048">
    <property type="entry name" value="ZN2_CY6_FUNGAL_2"/>
    <property type="match status" value="1"/>
</dbReference>
<dbReference type="PANTHER" id="PTHR47659:SF7">
    <property type="entry name" value="FUNGAL TRANSCRIPTIONAL REGULATORY PROTEIN, N-TERMINAL DOMAIN-CONTAINING PROTEIN"/>
    <property type="match status" value="1"/>
</dbReference>
<dbReference type="InterPro" id="IPR036864">
    <property type="entry name" value="Zn2-C6_fun-type_DNA-bd_sf"/>
</dbReference>
<dbReference type="GO" id="GO:0000981">
    <property type="term" value="F:DNA-binding transcription factor activity, RNA polymerase II-specific"/>
    <property type="evidence" value="ECO:0007669"/>
    <property type="project" value="InterPro"/>
</dbReference>
<dbReference type="PANTHER" id="PTHR47659">
    <property type="entry name" value="ZN(II)2CYS6 TRANSCRIPTION FACTOR (EUROFUNG)-RELATED"/>
    <property type="match status" value="1"/>
</dbReference>
<keyword evidence="6" id="KW-0539">Nucleus</keyword>
<evidence type="ECO:0000256" key="5">
    <source>
        <dbReference type="ARBA" id="ARBA00023163"/>
    </source>
</evidence>
<dbReference type="RefSeq" id="XP_040769201.1">
    <property type="nucleotide sequence ID" value="XM_040906806.1"/>
</dbReference>
<dbReference type="InParanoid" id="A0A165HAC2"/>
<keyword evidence="1" id="KW-0479">Metal-binding</keyword>
<keyword evidence="11" id="KW-1185">Reference proteome</keyword>
<evidence type="ECO:0000256" key="8">
    <source>
        <dbReference type="SAM" id="MobiDB-lite"/>
    </source>
</evidence>
<organism evidence="10 11">
    <name type="scientific">Laetiporus sulphureus 93-53</name>
    <dbReference type="NCBI Taxonomy" id="1314785"/>
    <lineage>
        <taxon>Eukaryota</taxon>
        <taxon>Fungi</taxon>
        <taxon>Dikarya</taxon>
        <taxon>Basidiomycota</taxon>
        <taxon>Agaricomycotina</taxon>
        <taxon>Agaricomycetes</taxon>
        <taxon>Polyporales</taxon>
        <taxon>Laetiporus</taxon>
    </lineage>
</organism>
<dbReference type="STRING" id="1314785.A0A165HAC2"/>
<evidence type="ECO:0000256" key="6">
    <source>
        <dbReference type="ARBA" id="ARBA00023242"/>
    </source>
</evidence>
<evidence type="ECO:0000256" key="1">
    <source>
        <dbReference type="ARBA" id="ARBA00022723"/>
    </source>
</evidence>
<dbReference type="Proteomes" id="UP000076871">
    <property type="component" value="Unassembled WGS sequence"/>
</dbReference>
<proteinExistence type="predicted"/>
<evidence type="ECO:0000259" key="9">
    <source>
        <dbReference type="PROSITE" id="PS50048"/>
    </source>
</evidence>
<keyword evidence="5" id="KW-0804">Transcription</keyword>
<dbReference type="Gene3D" id="4.10.240.10">
    <property type="entry name" value="Zn(2)-C6 fungal-type DNA-binding domain"/>
    <property type="match status" value="1"/>
</dbReference>
<dbReference type="SUPFAM" id="SSF57701">
    <property type="entry name" value="Zn2/Cys6 DNA-binding domain"/>
    <property type="match status" value="1"/>
</dbReference>
<feature type="domain" description="Zn(2)-C6 fungal-type" evidence="9">
    <location>
        <begin position="60"/>
        <end position="91"/>
    </location>
</feature>
<dbReference type="AlphaFoldDB" id="A0A165HAC2"/>
<feature type="compositionally biased region" description="Polar residues" evidence="8">
    <location>
        <begin position="113"/>
        <end position="125"/>
    </location>
</feature>
<keyword evidence="3" id="KW-0805">Transcription regulation</keyword>
<dbReference type="GeneID" id="63823835"/>
<dbReference type="GO" id="GO:0008270">
    <property type="term" value="F:zinc ion binding"/>
    <property type="evidence" value="ECO:0007669"/>
    <property type="project" value="InterPro"/>
</dbReference>
<dbReference type="InterPro" id="IPR050335">
    <property type="entry name" value="ERT1_acuK_gluconeogen_tf"/>
</dbReference>
<keyword evidence="2" id="KW-0862">Zinc</keyword>
<evidence type="ECO:0000256" key="4">
    <source>
        <dbReference type="ARBA" id="ARBA00023125"/>
    </source>
</evidence>
<accession>A0A165HAC2</accession>
<evidence type="ECO:0000256" key="3">
    <source>
        <dbReference type="ARBA" id="ARBA00023015"/>
    </source>
</evidence>
<evidence type="ECO:0000313" key="10">
    <source>
        <dbReference type="EMBL" id="KZT11461.1"/>
    </source>
</evidence>